<keyword evidence="4" id="KW-1185">Reference proteome</keyword>
<reference evidence="3 4" key="1">
    <citation type="submission" date="2019-12" db="EMBL/GenBank/DDBJ databases">
        <authorList>
            <person name="Li M."/>
        </authorList>
    </citation>
    <scope>NUCLEOTIDE SEQUENCE [LARGE SCALE GENOMIC DNA]</scope>
    <source>
        <strain evidence="3 4">GBMRC 2024</strain>
    </source>
</reference>
<dbReference type="EMBL" id="WUMU01000026">
    <property type="protein sequence ID" value="MXN20316.1"/>
    <property type="molecule type" value="Genomic_DNA"/>
</dbReference>
<dbReference type="Proteomes" id="UP000477911">
    <property type="component" value="Unassembled WGS sequence"/>
</dbReference>
<organism evidence="3 4">
    <name type="scientific">Pseudooceanicola albus</name>
    <dbReference type="NCBI Taxonomy" id="2692189"/>
    <lineage>
        <taxon>Bacteria</taxon>
        <taxon>Pseudomonadati</taxon>
        <taxon>Pseudomonadota</taxon>
        <taxon>Alphaproteobacteria</taxon>
        <taxon>Rhodobacterales</taxon>
        <taxon>Paracoccaceae</taxon>
        <taxon>Pseudooceanicola</taxon>
    </lineage>
</organism>
<evidence type="ECO:0000313" key="3">
    <source>
        <dbReference type="EMBL" id="MXN20316.1"/>
    </source>
</evidence>
<dbReference type="InterPro" id="IPR038527">
    <property type="entry name" value="HupH_C_sf"/>
</dbReference>
<dbReference type="InterPro" id="IPR006894">
    <property type="entry name" value="HupH_Hydgase_express_prot_C"/>
</dbReference>
<gene>
    <name evidence="3" type="ORF">GR170_20970</name>
</gene>
<comment type="similarity">
    <text evidence="1">Belongs to the HupH/HyaF family.</text>
</comment>
<accession>A0A6L7GAB2</accession>
<dbReference type="Gene3D" id="3.30.1370.140">
    <property type="entry name" value="HupH hydrogenase expression protein, C-terminal domain"/>
    <property type="match status" value="1"/>
</dbReference>
<name>A0A6L7GAB2_9RHOB</name>
<comment type="caution">
    <text evidence="3">The sequence shown here is derived from an EMBL/GenBank/DDBJ whole genome shotgun (WGS) entry which is preliminary data.</text>
</comment>
<proteinExistence type="inferred from homology"/>
<evidence type="ECO:0000256" key="1">
    <source>
        <dbReference type="ARBA" id="ARBA00010832"/>
    </source>
</evidence>
<evidence type="ECO:0000259" key="2">
    <source>
        <dbReference type="Pfam" id="PF04809"/>
    </source>
</evidence>
<protein>
    <submittedName>
        <fullName evidence="3">Hydrogenase expression/formation protein</fullName>
    </submittedName>
</protein>
<dbReference type="Pfam" id="PF04809">
    <property type="entry name" value="HupH_C"/>
    <property type="match status" value="1"/>
</dbReference>
<dbReference type="AlphaFoldDB" id="A0A6L7GAB2"/>
<dbReference type="RefSeq" id="WP_160896441.1">
    <property type="nucleotide sequence ID" value="NZ_WUMU01000026.1"/>
</dbReference>
<evidence type="ECO:0000313" key="4">
    <source>
        <dbReference type="Proteomes" id="UP000477911"/>
    </source>
</evidence>
<feature type="domain" description="HupH hydrogenase expression protein C-terminal" evidence="2">
    <location>
        <begin position="9"/>
        <end position="114"/>
    </location>
</feature>
<sequence length="125" mass="13280">MQSDDPFLQALLAELRMLLAQLLESGESGQIDLLRLPMAPAQTEALRALLGQGEIVITLEAEGPSRIEETRLSGVWWVEHHDRAGHLVARLLEVAAVPEIVPAAAPDIGASLGVLSGEDAGKAET</sequence>